<dbReference type="RefSeq" id="XP_018184869.1">
    <property type="nucleotide sequence ID" value="XM_018330053.1"/>
</dbReference>
<dbReference type="PANTHER" id="PTHR14305:SF0">
    <property type="entry name" value="E3 UBIQUITIN-PROTEIN LIGASE CCNB1IP1"/>
    <property type="match status" value="1"/>
</dbReference>
<dbReference type="InterPro" id="IPR042448">
    <property type="entry name" value="CCNB1IP1"/>
</dbReference>
<dbReference type="InterPro" id="IPR013083">
    <property type="entry name" value="Znf_RING/FYVE/PHD"/>
</dbReference>
<dbReference type="GO" id="GO:0007131">
    <property type="term" value="P:reciprocal meiotic recombination"/>
    <property type="evidence" value="ECO:0007669"/>
    <property type="project" value="InterPro"/>
</dbReference>
<name>A0A164ZNK8_XYLHT</name>
<keyword evidence="1" id="KW-0479">Metal-binding</keyword>
<dbReference type="SUPFAM" id="SSF57850">
    <property type="entry name" value="RING/U-box"/>
    <property type="match status" value="1"/>
</dbReference>
<dbReference type="Gene3D" id="3.30.40.10">
    <property type="entry name" value="Zinc/RING finger domain, C3HC4 (zinc finger)"/>
    <property type="match status" value="1"/>
</dbReference>
<dbReference type="GeneID" id="28895190"/>
<dbReference type="PROSITE" id="PS00518">
    <property type="entry name" value="ZF_RING_1"/>
    <property type="match status" value="1"/>
</dbReference>
<proteinExistence type="predicted"/>
<dbReference type="PANTHER" id="PTHR14305">
    <property type="entry name" value="E3 UBIQUITIN-PROTEIN LIGASE CCNB1IP1"/>
    <property type="match status" value="1"/>
</dbReference>
<dbReference type="STRING" id="1328760.A0A164ZNK8"/>
<organism evidence="6 7">
    <name type="scientific">Xylona heveae (strain CBS 132557 / TC161)</name>
    <dbReference type="NCBI Taxonomy" id="1328760"/>
    <lineage>
        <taxon>Eukaryota</taxon>
        <taxon>Fungi</taxon>
        <taxon>Dikarya</taxon>
        <taxon>Ascomycota</taxon>
        <taxon>Pezizomycotina</taxon>
        <taxon>Xylonomycetes</taxon>
        <taxon>Xylonales</taxon>
        <taxon>Xylonaceae</taxon>
        <taxon>Xylona</taxon>
    </lineage>
</organism>
<dbReference type="Pfam" id="PF14634">
    <property type="entry name" value="zf-RING_5"/>
    <property type="match status" value="1"/>
</dbReference>
<dbReference type="InterPro" id="IPR017907">
    <property type="entry name" value="Znf_RING_CS"/>
</dbReference>
<dbReference type="AlphaFoldDB" id="A0A164ZNK8"/>
<feature type="domain" description="RING-type" evidence="5">
    <location>
        <begin position="12"/>
        <end position="53"/>
    </location>
</feature>
<dbReference type="OMA" id="HFRPFFV"/>
<evidence type="ECO:0000313" key="7">
    <source>
        <dbReference type="Proteomes" id="UP000076632"/>
    </source>
</evidence>
<protein>
    <recommendedName>
        <fullName evidence="5">RING-type domain-containing protein</fullName>
    </recommendedName>
</protein>
<evidence type="ECO:0000256" key="2">
    <source>
        <dbReference type="ARBA" id="ARBA00022771"/>
    </source>
</evidence>
<keyword evidence="2 4" id="KW-0863">Zinc-finger</keyword>
<reference evidence="6 7" key="1">
    <citation type="journal article" date="2016" name="Fungal Biol.">
        <title>The genome of Xylona heveae provides a window into fungal endophytism.</title>
        <authorList>
            <person name="Gazis R."/>
            <person name="Kuo A."/>
            <person name="Riley R."/>
            <person name="LaButti K."/>
            <person name="Lipzen A."/>
            <person name="Lin J."/>
            <person name="Amirebrahimi M."/>
            <person name="Hesse C.N."/>
            <person name="Spatafora J.W."/>
            <person name="Henrissat B."/>
            <person name="Hainaut M."/>
            <person name="Grigoriev I.V."/>
            <person name="Hibbett D.S."/>
        </authorList>
    </citation>
    <scope>NUCLEOTIDE SEQUENCE [LARGE SCALE GENOMIC DNA]</scope>
    <source>
        <strain evidence="6 7">TC161</strain>
    </source>
</reference>
<evidence type="ECO:0000259" key="5">
    <source>
        <dbReference type="PROSITE" id="PS50089"/>
    </source>
</evidence>
<keyword evidence="3" id="KW-0862">Zinc</keyword>
<keyword evidence="7" id="KW-1185">Reference proteome</keyword>
<sequence length="189" mass="21858">MDFQLRCNSLKCRKELQDQAVITTCSHIFCVRCIEAHSLSKHADANRICPACESALASPDDVIFTRLNPTEEFKTCILEGLNPTIIMECASRGLAFWTYQATQEIVYQEYLSKSLTEKYTVLSNQMDKLIHDANSEISNMQHRFSALSVEQDDLQRKHHEVIEALREKSRKCIQLQELYDKLKRRTLLS</sequence>
<dbReference type="Proteomes" id="UP000076632">
    <property type="component" value="Unassembled WGS sequence"/>
</dbReference>
<accession>A0A164ZNK8</accession>
<gene>
    <name evidence="6" type="ORF">L228DRAFT_214835</name>
</gene>
<dbReference type="EMBL" id="KV407466">
    <property type="protein sequence ID" value="KZF19314.1"/>
    <property type="molecule type" value="Genomic_DNA"/>
</dbReference>
<dbReference type="InterPro" id="IPR001841">
    <property type="entry name" value="Znf_RING"/>
</dbReference>
<feature type="non-terminal residue" evidence="6">
    <location>
        <position position="189"/>
    </location>
</feature>
<dbReference type="PROSITE" id="PS50089">
    <property type="entry name" value="ZF_RING_2"/>
    <property type="match status" value="1"/>
</dbReference>
<evidence type="ECO:0000256" key="4">
    <source>
        <dbReference type="PROSITE-ProRule" id="PRU00175"/>
    </source>
</evidence>
<evidence type="ECO:0000313" key="6">
    <source>
        <dbReference type="EMBL" id="KZF19314.1"/>
    </source>
</evidence>
<dbReference type="GO" id="GO:0000795">
    <property type="term" value="C:synaptonemal complex"/>
    <property type="evidence" value="ECO:0007669"/>
    <property type="project" value="InterPro"/>
</dbReference>
<dbReference type="GO" id="GO:0008270">
    <property type="term" value="F:zinc ion binding"/>
    <property type="evidence" value="ECO:0007669"/>
    <property type="project" value="UniProtKB-KW"/>
</dbReference>
<dbReference type="OrthoDB" id="441210at2759"/>
<evidence type="ECO:0000256" key="3">
    <source>
        <dbReference type="ARBA" id="ARBA00022833"/>
    </source>
</evidence>
<evidence type="ECO:0000256" key="1">
    <source>
        <dbReference type="ARBA" id="ARBA00022723"/>
    </source>
</evidence>
<dbReference type="GO" id="GO:0061630">
    <property type="term" value="F:ubiquitin protein ligase activity"/>
    <property type="evidence" value="ECO:0007669"/>
    <property type="project" value="InterPro"/>
</dbReference>
<dbReference type="InParanoid" id="A0A164ZNK8"/>